<comment type="caution">
    <text evidence="2">The sequence shown here is derived from an EMBL/GenBank/DDBJ whole genome shotgun (WGS) entry which is preliminary data.</text>
</comment>
<reference evidence="2" key="1">
    <citation type="submission" date="2018-11" db="EMBL/GenBank/DDBJ databases">
        <authorList>
            <person name="Alioto T."/>
            <person name="Alioto T."/>
        </authorList>
    </citation>
    <scope>NUCLEOTIDE SEQUENCE</scope>
</reference>
<organism evidence="2 3">
    <name type="scientific">Mytilus galloprovincialis</name>
    <name type="common">Mediterranean mussel</name>
    <dbReference type="NCBI Taxonomy" id="29158"/>
    <lineage>
        <taxon>Eukaryota</taxon>
        <taxon>Metazoa</taxon>
        <taxon>Spiralia</taxon>
        <taxon>Lophotrochozoa</taxon>
        <taxon>Mollusca</taxon>
        <taxon>Bivalvia</taxon>
        <taxon>Autobranchia</taxon>
        <taxon>Pteriomorphia</taxon>
        <taxon>Mytilida</taxon>
        <taxon>Mytiloidea</taxon>
        <taxon>Mytilidae</taxon>
        <taxon>Mytilinae</taxon>
        <taxon>Mytilus</taxon>
    </lineage>
</organism>
<gene>
    <name evidence="2" type="ORF">MGAL_10B051226</name>
</gene>
<dbReference type="InterPro" id="IPR002181">
    <property type="entry name" value="Fibrinogen_a/b/g_C_dom"/>
</dbReference>
<dbReference type="Proteomes" id="UP000596742">
    <property type="component" value="Unassembled WGS sequence"/>
</dbReference>
<dbReference type="SMART" id="SM00186">
    <property type="entry name" value="FBG"/>
    <property type="match status" value="1"/>
</dbReference>
<dbReference type="OrthoDB" id="6159560at2759"/>
<evidence type="ECO:0000313" key="3">
    <source>
        <dbReference type="Proteomes" id="UP000596742"/>
    </source>
</evidence>
<evidence type="ECO:0000259" key="1">
    <source>
        <dbReference type="SMART" id="SM00186"/>
    </source>
</evidence>
<accession>A0A8B6DV62</accession>
<dbReference type="NCBIfam" id="NF040941">
    <property type="entry name" value="GGGWT_bact"/>
    <property type="match status" value="1"/>
</dbReference>
<dbReference type="SUPFAM" id="SSF56496">
    <property type="entry name" value="Fibrinogen C-terminal domain-like"/>
    <property type="match status" value="1"/>
</dbReference>
<dbReference type="InterPro" id="IPR036056">
    <property type="entry name" value="Fibrinogen-like_C"/>
</dbReference>
<proteinExistence type="predicted"/>
<protein>
    <recommendedName>
        <fullName evidence="1">Fibrinogen C-terminal domain-containing protein</fullName>
    </recommendedName>
</protein>
<name>A0A8B6DV62_MYTGA</name>
<dbReference type="InterPro" id="IPR014716">
    <property type="entry name" value="Fibrinogen_a/b/g_C_1"/>
</dbReference>
<keyword evidence="3" id="KW-1185">Reference proteome</keyword>
<dbReference type="PANTHER" id="PTHR19143">
    <property type="entry name" value="FIBRINOGEN/TENASCIN/ANGIOPOEITIN"/>
    <property type="match status" value="1"/>
</dbReference>
<dbReference type="GO" id="GO:0005615">
    <property type="term" value="C:extracellular space"/>
    <property type="evidence" value="ECO:0007669"/>
    <property type="project" value="TreeGrafter"/>
</dbReference>
<dbReference type="EMBL" id="UYJE01004048">
    <property type="protein sequence ID" value="VDI24561.1"/>
    <property type="molecule type" value="Genomic_DNA"/>
</dbReference>
<dbReference type="InterPro" id="IPR050373">
    <property type="entry name" value="Fibrinogen_C-term_domain"/>
</dbReference>
<sequence length="127" mass="14399">MTSDLDPKYDRSGVYRIYPTVGRGFNVYCDMTTDGGRWTVSDGLAHHNNNKFTTPNQDNDNHMSIHCATSGKRLGAGWWFNSFDSACFTLSYANNKEGLTAESLIQWEVWGGSRFPLKYAAMMIRRV</sequence>
<evidence type="ECO:0000313" key="2">
    <source>
        <dbReference type="EMBL" id="VDI24561.1"/>
    </source>
</evidence>
<feature type="domain" description="Fibrinogen C-terminal" evidence="1">
    <location>
        <begin position="3"/>
        <end position="127"/>
    </location>
</feature>
<dbReference type="AlphaFoldDB" id="A0A8B6DV62"/>
<dbReference type="Gene3D" id="3.90.215.10">
    <property type="entry name" value="Gamma Fibrinogen, chain A, domain 1"/>
    <property type="match status" value="2"/>
</dbReference>
<dbReference type="Pfam" id="PF00147">
    <property type="entry name" value="Fibrinogen_C"/>
    <property type="match status" value="2"/>
</dbReference>